<feature type="compositionally biased region" description="Basic and acidic residues" evidence="1">
    <location>
        <begin position="113"/>
        <end position="125"/>
    </location>
</feature>
<proteinExistence type="predicted"/>
<dbReference type="Proteomes" id="UP000593772">
    <property type="component" value="Segment"/>
</dbReference>
<evidence type="ECO:0000313" key="3">
    <source>
        <dbReference type="Proteomes" id="UP000593772"/>
    </source>
</evidence>
<dbReference type="RefSeq" id="YP_010111254.1">
    <property type="nucleotide sequence ID" value="NC_055879.1"/>
</dbReference>
<sequence>MSFSPDNFDYRFIAEEIKSKGHEKVLDGLLKELDCSRYIENVGYPITYNCYAYDRTCWKFNYVLDDGIDKGVLSDERCADYRKRFETLDKENELFARNHPEIGKYKKGKGNKKKESNADAKEPVRRTRKVRTKDMFSGKVSTETLSEDGKLRKTAADRRLEALNSRTMNFAFGSFKPKNHE</sequence>
<evidence type="ECO:0000256" key="1">
    <source>
        <dbReference type="SAM" id="MobiDB-lite"/>
    </source>
</evidence>
<organism evidence="2 3">
    <name type="scientific">uncultured phage cr110_1</name>
    <dbReference type="NCBI Taxonomy" id="2772070"/>
    <lineage>
        <taxon>Viruses</taxon>
        <taxon>Duplodnaviria</taxon>
        <taxon>Heunggongvirae</taxon>
        <taxon>Uroviricota</taxon>
        <taxon>Caudoviricetes</taxon>
        <taxon>Crassvirales</taxon>
        <taxon>Intestiviridae</taxon>
        <taxon>Crudevirinae</taxon>
        <taxon>Delmidovirus</taxon>
        <taxon>Delmidovirus intestinihominis</taxon>
    </lineage>
</organism>
<dbReference type="EMBL" id="MT774386">
    <property type="protein sequence ID" value="QOR59096.1"/>
    <property type="molecule type" value="Genomic_DNA"/>
</dbReference>
<dbReference type="KEGG" id="vg:65129589"/>
<feature type="region of interest" description="Disordered" evidence="1">
    <location>
        <begin position="100"/>
        <end position="141"/>
    </location>
</feature>
<name>A0A7M1RXU9_9CAUD</name>
<protein>
    <submittedName>
        <fullName evidence="2">Uncharacterized protein</fullName>
    </submittedName>
</protein>
<reference evidence="2 3" key="1">
    <citation type="submission" date="2020-07" db="EMBL/GenBank/DDBJ databases">
        <title>Taxonomic proposal: Crassvirales, a new order of highly abundant and diverse bacterial viruses.</title>
        <authorList>
            <person name="Shkoporov A.N."/>
            <person name="Stockdale S.R."/>
            <person name="Guerin E."/>
            <person name="Ross R.P."/>
            <person name="Hill C."/>
        </authorList>
    </citation>
    <scope>NUCLEOTIDE SEQUENCE [LARGE SCALE GENOMIC DNA]</scope>
</reference>
<dbReference type="GeneID" id="65129589"/>
<accession>A0A7M1RXU9</accession>
<keyword evidence="3" id="KW-1185">Reference proteome</keyword>
<evidence type="ECO:0000313" key="2">
    <source>
        <dbReference type="EMBL" id="QOR59096.1"/>
    </source>
</evidence>